<feature type="chain" id="PRO_5012867928" description="MAM domain-containing protein" evidence="1">
    <location>
        <begin position="21"/>
        <end position="276"/>
    </location>
</feature>
<name>A0A1W0X6Q5_HYPEX</name>
<comment type="caution">
    <text evidence="2">The sequence shown here is derived from an EMBL/GenBank/DDBJ whole genome shotgun (WGS) entry which is preliminary data.</text>
</comment>
<keyword evidence="1" id="KW-0732">Signal</keyword>
<dbReference type="EMBL" id="MTYJ01000014">
    <property type="protein sequence ID" value="OQV23050.1"/>
    <property type="molecule type" value="Genomic_DNA"/>
</dbReference>
<feature type="signal peptide" evidence="1">
    <location>
        <begin position="1"/>
        <end position="20"/>
    </location>
</feature>
<accession>A0A1W0X6Q5</accession>
<reference evidence="3" key="1">
    <citation type="submission" date="2017-01" db="EMBL/GenBank/DDBJ databases">
        <title>Comparative genomics of anhydrobiosis in the tardigrade Hypsibius dujardini.</title>
        <authorList>
            <person name="Yoshida Y."/>
            <person name="Koutsovoulos G."/>
            <person name="Laetsch D."/>
            <person name="Stevens L."/>
            <person name="Kumar S."/>
            <person name="Horikawa D."/>
            <person name="Ishino K."/>
            <person name="Komine S."/>
            <person name="Tomita M."/>
            <person name="Blaxter M."/>
            <person name="Arakawa K."/>
        </authorList>
    </citation>
    <scope>NUCLEOTIDE SEQUENCE [LARGE SCALE GENOMIC DNA]</scope>
    <source>
        <strain evidence="3">Z151</strain>
    </source>
</reference>
<keyword evidence="3" id="KW-1185">Reference proteome</keyword>
<sequence>MKIIGVLFAGLCFATWNAAASNVPSKDQYSSPQSRGSCTVTGAPACLIGYRRKSEPRLTCNLNNQPNSSSTAASSNRLPMCHEVFQFGIPWINSPYHRYQFVRTDKSTDDIHEGEAALMSSCTRNNINYTVESLSQMLIRPEEASASLQSGTFGFPFGDPGNRCARFFVSFWYRLNGRVVVADRTNPDRFYLEVLLHRVNEDGATGRPGRTVWGSNIADFALAAPNNWTRAQFDFTESDNFSLNFFAHHNDNCNEGTVRPIIVDLVRTESGKRNAL</sequence>
<evidence type="ECO:0000313" key="2">
    <source>
        <dbReference type="EMBL" id="OQV23050.1"/>
    </source>
</evidence>
<dbReference type="OrthoDB" id="10689857at2759"/>
<gene>
    <name evidence="2" type="ORF">BV898_03098</name>
</gene>
<evidence type="ECO:0000313" key="3">
    <source>
        <dbReference type="Proteomes" id="UP000192578"/>
    </source>
</evidence>
<organism evidence="2 3">
    <name type="scientific">Hypsibius exemplaris</name>
    <name type="common">Freshwater tardigrade</name>
    <dbReference type="NCBI Taxonomy" id="2072580"/>
    <lineage>
        <taxon>Eukaryota</taxon>
        <taxon>Metazoa</taxon>
        <taxon>Ecdysozoa</taxon>
        <taxon>Tardigrada</taxon>
        <taxon>Eutardigrada</taxon>
        <taxon>Parachela</taxon>
        <taxon>Hypsibioidea</taxon>
        <taxon>Hypsibiidae</taxon>
        <taxon>Hypsibius</taxon>
    </lineage>
</organism>
<evidence type="ECO:0008006" key="4">
    <source>
        <dbReference type="Google" id="ProtNLM"/>
    </source>
</evidence>
<dbReference type="Proteomes" id="UP000192578">
    <property type="component" value="Unassembled WGS sequence"/>
</dbReference>
<evidence type="ECO:0000256" key="1">
    <source>
        <dbReference type="SAM" id="SignalP"/>
    </source>
</evidence>
<proteinExistence type="predicted"/>
<dbReference type="AlphaFoldDB" id="A0A1W0X6Q5"/>
<protein>
    <recommendedName>
        <fullName evidence="4">MAM domain-containing protein</fullName>
    </recommendedName>
</protein>